<reference evidence="1" key="1">
    <citation type="journal article" date="2021" name="PeerJ">
        <title>Extensive microbial diversity within the chicken gut microbiome revealed by metagenomics and culture.</title>
        <authorList>
            <person name="Gilroy R."/>
            <person name="Ravi A."/>
            <person name="Getino M."/>
            <person name="Pursley I."/>
            <person name="Horton D.L."/>
            <person name="Alikhan N.F."/>
            <person name="Baker D."/>
            <person name="Gharbi K."/>
            <person name="Hall N."/>
            <person name="Watson M."/>
            <person name="Adriaenssens E.M."/>
            <person name="Foster-Nyarko E."/>
            <person name="Jarju S."/>
            <person name="Secka A."/>
            <person name="Antonio M."/>
            <person name="Oren A."/>
            <person name="Chaudhuri R.R."/>
            <person name="La Ragione R."/>
            <person name="Hildebrand F."/>
            <person name="Pallen M.J."/>
        </authorList>
    </citation>
    <scope>NUCLEOTIDE SEQUENCE</scope>
    <source>
        <strain evidence="1">1719</strain>
    </source>
</reference>
<accession>A0A9D1WAW1</accession>
<organism evidence="1 2">
    <name type="scientific">Candidatus Sphingobacterium stercoripullorum</name>
    <dbReference type="NCBI Taxonomy" id="2838759"/>
    <lineage>
        <taxon>Bacteria</taxon>
        <taxon>Pseudomonadati</taxon>
        <taxon>Bacteroidota</taxon>
        <taxon>Sphingobacteriia</taxon>
        <taxon>Sphingobacteriales</taxon>
        <taxon>Sphingobacteriaceae</taxon>
        <taxon>Sphingobacterium</taxon>
    </lineage>
</organism>
<gene>
    <name evidence="1" type="ORF">H9853_12520</name>
</gene>
<proteinExistence type="predicted"/>
<protein>
    <submittedName>
        <fullName evidence="1">SIR2 family protein</fullName>
    </submittedName>
</protein>
<sequence length="427" mass="49151">MGEIIEDDTWSYILINGKSKTLEVKDAKFDKGRLVEISKIKNHPENDAGGEDLPHTQELADELKRRIYKEFFRKSFKNLVFLSGAGSSMDVGGLSMGQLWEETKKMYLIEKTGESEEIDGLELIQEIVKYKNNDTNLEALLSQIEGFCKFSGDCEVELGQDKKKLSEIKEEIYNLIKNKCTITAPSNGSFPHKVLLEKVLQRKQTSPRVKVFTLNYDLLFEDAATAVNAIIIDGFSFTFPRTFSGRYFDYDIVKREGSKLKEEDNFIQRVFHLHKLHGSINWERVKETGNVIINEDPKKALMVYPREAKYEDSYEQPFFEMMARFQRNLRLNDDSLLVCIGYSFNDKHINAAIEEALNQNPGFRLAIIDPGFDHENASKSLKAIKEIALQTERILMVAETFTDFANHFPEMKTYENVQQVTVNLKND</sequence>
<reference evidence="1" key="2">
    <citation type="submission" date="2021-04" db="EMBL/GenBank/DDBJ databases">
        <authorList>
            <person name="Gilroy R."/>
        </authorList>
    </citation>
    <scope>NUCLEOTIDE SEQUENCE</scope>
    <source>
        <strain evidence="1">1719</strain>
    </source>
</reference>
<dbReference type="EMBL" id="DXEZ01000352">
    <property type="protein sequence ID" value="HIX55835.1"/>
    <property type="molecule type" value="Genomic_DNA"/>
</dbReference>
<dbReference type="AlphaFoldDB" id="A0A9D1WAW1"/>
<comment type="caution">
    <text evidence="1">The sequence shown here is derived from an EMBL/GenBank/DDBJ whole genome shotgun (WGS) entry which is preliminary data.</text>
</comment>
<evidence type="ECO:0000313" key="2">
    <source>
        <dbReference type="Proteomes" id="UP000824156"/>
    </source>
</evidence>
<dbReference type="Pfam" id="PF13289">
    <property type="entry name" value="SIR2_2"/>
    <property type="match status" value="1"/>
</dbReference>
<dbReference type="Proteomes" id="UP000824156">
    <property type="component" value="Unassembled WGS sequence"/>
</dbReference>
<evidence type="ECO:0000313" key="1">
    <source>
        <dbReference type="EMBL" id="HIX55835.1"/>
    </source>
</evidence>
<name>A0A9D1WAW1_9SPHI</name>